<dbReference type="RefSeq" id="WP_151459541.1">
    <property type="nucleotide sequence ID" value="NZ_WAAO01000002.1"/>
</dbReference>
<reference evidence="3" key="1">
    <citation type="submission" date="2019-09" db="EMBL/GenBank/DDBJ databases">
        <title>Whole genome sequencing of Microbacterium maritypicum.</title>
        <authorList>
            <person name="Lenchi N."/>
        </authorList>
    </citation>
    <scope>NUCLEOTIDE SEQUENCE [LARGE SCALE GENOMIC DNA]</scope>
    <source>
        <strain evidence="3">G1</strain>
    </source>
</reference>
<dbReference type="EMBL" id="WAAO01000002">
    <property type="protein sequence ID" value="KAB1864801.1"/>
    <property type="molecule type" value="Genomic_DNA"/>
</dbReference>
<protein>
    <submittedName>
        <fullName evidence="2">SPOR domain-containing protein</fullName>
    </submittedName>
</protein>
<sequence>MSDGDHKYWYNSETGEVEFGMISPSIDRIGPFDTEAEARRAPEVVKERSRAWAEEEAAEQGWDVTSDAKGRGAE</sequence>
<name>A0ABQ6V6E7_9MICO</name>
<organism evidence="2 3">
    <name type="scientific">Microbacterium algeriense</name>
    <dbReference type="NCBI Taxonomy" id="2615184"/>
    <lineage>
        <taxon>Bacteria</taxon>
        <taxon>Bacillati</taxon>
        <taxon>Actinomycetota</taxon>
        <taxon>Actinomycetes</taxon>
        <taxon>Micrococcales</taxon>
        <taxon>Microbacteriaceae</taxon>
        <taxon>Microbacterium</taxon>
    </lineage>
</organism>
<gene>
    <name evidence="2" type="ORF">F6A08_12070</name>
</gene>
<evidence type="ECO:0000313" key="2">
    <source>
        <dbReference type="EMBL" id="KAB1864801.1"/>
    </source>
</evidence>
<feature type="compositionally biased region" description="Basic and acidic residues" evidence="1">
    <location>
        <begin position="38"/>
        <end position="53"/>
    </location>
</feature>
<proteinExistence type="predicted"/>
<feature type="region of interest" description="Disordered" evidence="1">
    <location>
        <begin position="38"/>
        <end position="74"/>
    </location>
</feature>
<evidence type="ECO:0000256" key="1">
    <source>
        <dbReference type="SAM" id="MobiDB-lite"/>
    </source>
</evidence>
<dbReference type="GeneID" id="77477197"/>
<dbReference type="Proteomes" id="UP000478836">
    <property type="component" value="Unassembled WGS sequence"/>
</dbReference>
<comment type="caution">
    <text evidence="2">The sequence shown here is derived from an EMBL/GenBank/DDBJ whole genome shotgun (WGS) entry which is preliminary data.</text>
</comment>
<keyword evidence="3" id="KW-1185">Reference proteome</keyword>
<accession>A0ABQ6V6E7</accession>
<evidence type="ECO:0000313" key="3">
    <source>
        <dbReference type="Proteomes" id="UP000478836"/>
    </source>
</evidence>